<keyword evidence="1" id="KW-0812">Transmembrane</keyword>
<reference evidence="2 3" key="1">
    <citation type="journal article" date="2016" name="Nat. Commun.">
        <title>Thousands of microbial genomes shed light on interconnected biogeochemical processes in an aquifer system.</title>
        <authorList>
            <person name="Anantharaman K."/>
            <person name="Brown C.T."/>
            <person name="Hug L.A."/>
            <person name="Sharon I."/>
            <person name="Castelle C.J."/>
            <person name="Probst A.J."/>
            <person name="Thomas B.C."/>
            <person name="Singh A."/>
            <person name="Wilkins M.J."/>
            <person name="Karaoz U."/>
            <person name="Brodie E.L."/>
            <person name="Williams K.H."/>
            <person name="Hubbard S.S."/>
            <person name="Banfield J.F."/>
        </authorList>
    </citation>
    <scope>NUCLEOTIDE SEQUENCE [LARGE SCALE GENOMIC DNA]</scope>
</reference>
<gene>
    <name evidence="2" type="ORF">A2024_07995</name>
</gene>
<feature type="transmembrane region" description="Helical" evidence="1">
    <location>
        <begin position="100"/>
        <end position="120"/>
    </location>
</feature>
<proteinExistence type="predicted"/>
<dbReference type="EMBL" id="MFFM01000032">
    <property type="protein sequence ID" value="OGF12741.1"/>
    <property type="molecule type" value="Genomic_DNA"/>
</dbReference>
<accession>A0A1F5RFC5</accession>
<keyword evidence="1" id="KW-0472">Membrane</keyword>
<protein>
    <submittedName>
        <fullName evidence="2">Uncharacterized protein</fullName>
    </submittedName>
</protein>
<evidence type="ECO:0000313" key="3">
    <source>
        <dbReference type="Proteomes" id="UP000177230"/>
    </source>
</evidence>
<dbReference type="AlphaFoldDB" id="A0A1F5RFC5"/>
<dbReference type="Proteomes" id="UP000177230">
    <property type="component" value="Unassembled WGS sequence"/>
</dbReference>
<evidence type="ECO:0000313" key="2">
    <source>
        <dbReference type="EMBL" id="OGF12741.1"/>
    </source>
</evidence>
<comment type="caution">
    <text evidence="2">The sequence shown here is derived from an EMBL/GenBank/DDBJ whole genome shotgun (WGS) entry which is preliminary data.</text>
</comment>
<name>A0A1F5RFC5_9BACT</name>
<keyword evidence="1" id="KW-1133">Transmembrane helix</keyword>
<sequence>MRIYKMFINKYIFICIVLLLPLNYAFSETITEMAVSSSYIEQFNLRTSLTVIKGNRFYRGIEAFSVSSVKQDNIYYISSNGIASIMALSGFMLEDGKKHLYDIIFIVVPAVWLANLKVGYKINKNIFLSAGQNTDFYPFYRMSRICSQSNFGVKVSYKSFLLNSNICIPWNKGYYNTKEPYVSMGLGYNIAGNNDD</sequence>
<organism evidence="2 3">
    <name type="scientific">Candidatus Edwardsbacteria bacterium GWF2_54_11</name>
    <dbReference type="NCBI Taxonomy" id="1817851"/>
    <lineage>
        <taxon>Bacteria</taxon>
        <taxon>Candidatus Edwardsiibacteriota</taxon>
    </lineage>
</organism>
<evidence type="ECO:0000256" key="1">
    <source>
        <dbReference type="SAM" id="Phobius"/>
    </source>
</evidence>